<dbReference type="CDD" id="cd17536">
    <property type="entry name" value="REC_YesN-like"/>
    <property type="match status" value="1"/>
</dbReference>
<protein>
    <submittedName>
        <fullName evidence="11">Response regulator</fullName>
    </submittedName>
</protein>
<dbReference type="SMART" id="SM00448">
    <property type="entry name" value="REC"/>
    <property type="match status" value="1"/>
</dbReference>
<keyword evidence="5" id="KW-0805">Transcription regulation</keyword>
<evidence type="ECO:0000256" key="8">
    <source>
        <dbReference type="PROSITE-ProRule" id="PRU00169"/>
    </source>
</evidence>
<evidence type="ECO:0000259" key="10">
    <source>
        <dbReference type="PROSITE" id="PS50110"/>
    </source>
</evidence>
<dbReference type="InterPro" id="IPR051552">
    <property type="entry name" value="HptR"/>
</dbReference>
<sequence>MRILVADDEALVRASLRSMLAELNLPVHVIGEARNGEEALRYVAERQPDLVFVDIRMPKLNGLEVIAQSRDNSPHTKWIIVSGHSEFQYAKEALRLGACNYLLKPFSLDELQDSLIRAQEIHDAHILDLNRQLEHAILSCMHGSSGNQANLCQLGARRYKVNVFYFDGCLSEQETLLRQQQFHEQLQLLIRNQSLTTSLHAVALPFTDGNPAIVWSWPVAHQQHAAEFQKEMEDAMQQMLQHEPTSDPTPIITTVQIEECVSLQEVAQKVEELQRIAPLRMLFPMEHTLALHALLELDQQHEWLSISHLGERVCRSFRQQDYHGYSKAIVCMEKELRRLCGTHLADLALVHRIQESISYSIGISIDKIEDQECWFVQLKSLGDQMIIQPPRHESMNKDIVQQVVAFVDEHYMHNIGMKQIADMFHVTPNYLSSLFHKKHGTPFLKYVTETRMLKAKDLLLKEPHLKVQEVAEAVGYYSARHFAKLFRDYYECYPSELKEQGK</sequence>
<dbReference type="InterPro" id="IPR009057">
    <property type="entry name" value="Homeodomain-like_sf"/>
</dbReference>
<evidence type="ECO:0000256" key="3">
    <source>
        <dbReference type="ARBA" id="ARBA00022553"/>
    </source>
</evidence>
<dbReference type="InterPro" id="IPR001789">
    <property type="entry name" value="Sig_transdc_resp-reg_receiver"/>
</dbReference>
<feature type="domain" description="HTH araC/xylS-type" evidence="9">
    <location>
        <begin position="401"/>
        <end position="500"/>
    </location>
</feature>
<evidence type="ECO:0000256" key="1">
    <source>
        <dbReference type="ARBA" id="ARBA00004496"/>
    </source>
</evidence>
<name>A0ABT4EAU1_PAEAL</name>
<evidence type="ECO:0000313" key="12">
    <source>
        <dbReference type="Proteomes" id="UP001527090"/>
    </source>
</evidence>
<evidence type="ECO:0000256" key="6">
    <source>
        <dbReference type="ARBA" id="ARBA00023125"/>
    </source>
</evidence>
<feature type="modified residue" description="4-aspartylphosphate" evidence="8">
    <location>
        <position position="54"/>
    </location>
</feature>
<evidence type="ECO:0000256" key="7">
    <source>
        <dbReference type="ARBA" id="ARBA00023163"/>
    </source>
</evidence>
<dbReference type="Gene3D" id="3.40.50.2300">
    <property type="match status" value="1"/>
</dbReference>
<dbReference type="Pfam" id="PF00072">
    <property type="entry name" value="Response_reg"/>
    <property type="match status" value="1"/>
</dbReference>
<proteinExistence type="predicted"/>
<dbReference type="EMBL" id="JAMDLY010000014">
    <property type="protein sequence ID" value="MCY9530849.1"/>
    <property type="molecule type" value="Genomic_DNA"/>
</dbReference>
<keyword evidence="4" id="KW-0902">Two-component regulatory system</keyword>
<evidence type="ECO:0000256" key="5">
    <source>
        <dbReference type="ARBA" id="ARBA00023015"/>
    </source>
</evidence>
<evidence type="ECO:0000313" key="11">
    <source>
        <dbReference type="EMBL" id="MCY9530849.1"/>
    </source>
</evidence>
<keyword evidence="2" id="KW-0963">Cytoplasm</keyword>
<dbReference type="Gene3D" id="1.10.10.60">
    <property type="entry name" value="Homeodomain-like"/>
    <property type="match status" value="2"/>
</dbReference>
<feature type="domain" description="Response regulatory" evidence="10">
    <location>
        <begin position="2"/>
        <end position="119"/>
    </location>
</feature>
<evidence type="ECO:0000256" key="2">
    <source>
        <dbReference type="ARBA" id="ARBA00022490"/>
    </source>
</evidence>
<reference evidence="11 12" key="1">
    <citation type="submission" date="2022-05" db="EMBL/GenBank/DDBJ databases">
        <title>Genome Sequencing of Bee-Associated Microbes.</title>
        <authorList>
            <person name="Dunlap C."/>
        </authorList>
    </citation>
    <scope>NUCLEOTIDE SEQUENCE [LARGE SCALE GENOMIC DNA]</scope>
    <source>
        <strain evidence="11 12">NRRL NRS-750</strain>
    </source>
</reference>
<organism evidence="11 12">
    <name type="scientific">Paenibacillus alvei</name>
    <name type="common">Bacillus alvei</name>
    <dbReference type="NCBI Taxonomy" id="44250"/>
    <lineage>
        <taxon>Bacteria</taxon>
        <taxon>Bacillati</taxon>
        <taxon>Bacillota</taxon>
        <taxon>Bacilli</taxon>
        <taxon>Bacillales</taxon>
        <taxon>Paenibacillaceae</taxon>
        <taxon>Paenibacillus</taxon>
    </lineage>
</organism>
<comment type="subcellular location">
    <subcellularLocation>
        <location evidence="1">Cytoplasm</location>
    </subcellularLocation>
</comment>
<gene>
    <name evidence="11" type="ORF">M5X04_16190</name>
</gene>
<keyword evidence="12" id="KW-1185">Reference proteome</keyword>
<dbReference type="SMART" id="SM00342">
    <property type="entry name" value="HTH_ARAC"/>
    <property type="match status" value="1"/>
</dbReference>
<dbReference type="InterPro" id="IPR011006">
    <property type="entry name" value="CheY-like_superfamily"/>
</dbReference>
<dbReference type="PANTHER" id="PTHR42713:SF3">
    <property type="entry name" value="TRANSCRIPTIONAL REGULATORY PROTEIN HPTR"/>
    <property type="match status" value="1"/>
</dbReference>
<comment type="caution">
    <text evidence="11">The sequence shown here is derived from an EMBL/GenBank/DDBJ whole genome shotgun (WGS) entry which is preliminary data.</text>
</comment>
<dbReference type="SUPFAM" id="SSF46689">
    <property type="entry name" value="Homeodomain-like"/>
    <property type="match status" value="2"/>
</dbReference>
<dbReference type="PROSITE" id="PS01124">
    <property type="entry name" value="HTH_ARAC_FAMILY_2"/>
    <property type="match status" value="1"/>
</dbReference>
<keyword evidence="7" id="KW-0804">Transcription</keyword>
<dbReference type="PROSITE" id="PS50110">
    <property type="entry name" value="RESPONSE_REGULATORY"/>
    <property type="match status" value="1"/>
</dbReference>
<dbReference type="SUPFAM" id="SSF52172">
    <property type="entry name" value="CheY-like"/>
    <property type="match status" value="1"/>
</dbReference>
<evidence type="ECO:0000259" key="9">
    <source>
        <dbReference type="PROSITE" id="PS01124"/>
    </source>
</evidence>
<dbReference type="Proteomes" id="UP001527090">
    <property type="component" value="Unassembled WGS sequence"/>
</dbReference>
<keyword evidence="3 8" id="KW-0597">Phosphoprotein</keyword>
<evidence type="ECO:0000256" key="4">
    <source>
        <dbReference type="ARBA" id="ARBA00023012"/>
    </source>
</evidence>
<accession>A0ABT4EAU1</accession>
<dbReference type="InterPro" id="IPR018060">
    <property type="entry name" value="HTH_AraC"/>
</dbReference>
<dbReference type="PANTHER" id="PTHR42713">
    <property type="entry name" value="HISTIDINE KINASE-RELATED"/>
    <property type="match status" value="1"/>
</dbReference>
<dbReference type="Pfam" id="PF12833">
    <property type="entry name" value="HTH_18"/>
    <property type="match status" value="1"/>
</dbReference>
<keyword evidence="6" id="KW-0238">DNA-binding</keyword>
<dbReference type="RefSeq" id="WP_028531321.1">
    <property type="nucleotide sequence ID" value="NZ_JAMDLY010000014.1"/>
</dbReference>